<dbReference type="AlphaFoldDB" id="A0A512NT57"/>
<organism evidence="1 2">
    <name type="scientific">Reyranella soli</name>
    <dbReference type="NCBI Taxonomy" id="1230389"/>
    <lineage>
        <taxon>Bacteria</taxon>
        <taxon>Pseudomonadati</taxon>
        <taxon>Pseudomonadota</taxon>
        <taxon>Alphaproteobacteria</taxon>
        <taxon>Hyphomicrobiales</taxon>
        <taxon>Reyranellaceae</taxon>
        <taxon>Reyranella</taxon>
    </lineage>
</organism>
<name>A0A512NT57_9HYPH</name>
<evidence type="ECO:0000313" key="2">
    <source>
        <dbReference type="Proteomes" id="UP000321058"/>
    </source>
</evidence>
<dbReference type="EMBL" id="BKAJ01000309">
    <property type="protein sequence ID" value="GEP62109.1"/>
    <property type="molecule type" value="Genomic_DNA"/>
</dbReference>
<comment type="caution">
    <text evidence="1">The sequence shown here is derived from an EMBL/GenBank/DDBJ whole genome shotgun (WGS) entry which is preliminary data.</text>
</comment>
<dbReference type="Proteomes" id="UP000321058">
    <property type="component" value="Unassembled WGS sequence"/>
</dbReference>
<protein>
    <submittedName>
        <fullName evidence="1">Uncharacterized protein</fullName>
    </submittedName>
</protein>
<keyword evidence="2" id="KW-1185">Reference proteome</keyword>
<gene>
    <name evidence="1" type="ORF">RSO01_92750</name>
</gene>
<evidence type="ECO:0000313" key="1">
    <source>
        <dbReference type="EMBL" id="GEP62109.1"/>
    </source>
</evidence>
<reference evidence="1 2" key="1">
    <citation type="submission" date="2019-07" db="EMBL/GenBank/DDBJ databases">
        <title>Whole genome shotgun sequence of Reyranella soli NBRC 108950.</title>
        <authorList>
            <person name="Hosoyama A."/>
            <person name="Uohara A."/>
            <person name="Ohji S."/>
            <person name="Ichikawa N."/>
        </authorList>
    </citation>
    <scope>NUCLEOTIDE SEQUENCE [LARGE SCALE GENOMIC DNA]</scope>
    <source>
        <strain evidence="1 2">NBRC 108950</strain>
    </source>
</reference>
<accession>A0A512NT57</accession>
<proteinExistence type="predicted"/>
<sequence length="45" mass="4893">MTGQQLHKLVWSMSLGKAAASFPMSHLALKEALRAAAEEPDLCPR</sequence>